<evidence type="ECO:0000256" key="4">
    <source>
        <dbReference type="ARBA" id="ARBA00023239"/>
    </source>
</evidence>
<dbReference type="GO" id="GO:0046872">
    <property type="term" value="F:metal ion binding"/>
    <property type="evidence" value="ECO:0007669"/>
    <property type="project" value="UniProtKB-KW"/>
</dbReference>
<dbReference type="GO" id="GO:0004730">
    <property type="term" value="F:pseudouridylate synthase activity"/>
    <property type="evidence" value="ECO:0007669"/>
    <property type="project" value="InterPro"/>
</dbReference>
<evidence type="ECO:0000256" key="1">
    <source>
        <dbReference type="ARBA" id="ARBA00022723"/>
    </source>
</evidence>
<evidence type="ECO:0000256" key="3">
    <source>
        <dbReference type="ARBA" id="ARBA00023211"/>
    </source>
</evidence>
<dbReference type="EMBL" id="BARU01012369">
    <property type="protein sequence ID" value="GAH40337.1"/>
    <property type="molecule type" value="Genomic_DNA"/>
</dbReference>
<keyword evidence="5" id="KW-0326">Glycosidase</keyword>
<keyword evidence="4" id="KW-0456">Lyase</keyword>
<evidence type="ECO:0000313" key="6">
    <source>
        <dbReference type="EMBL" id="GAH40337.1"/>
    </source>
</evidence>
<evidence type="ECO:0008006" key="7">
    <source>
        <dbReference type="Google" id="ProtNLM"/>
    </source>
</evidence>
<dbReference type="Pfam" id="PF04227">
    <property type="entry name" value="Indigoidine_A"/>
    <property type="match status" value="1"/>
</dbReference>
<keyword evidence="1" id="KW-0479">Metal-binding</keyword>
<dbReference type="PANTHER" id="PTHR42909:SF1">
    <property type="entry name" value="CARBOHYDRATE KINASE PFKB DOMAIN-CONTAINING PROTEIN"/>
    <property type="match status" value="1"/>
</dbReference>
<evidence type="ECO:0000256" key="2">
    <source>
        <dbReference type="ARBA" id="ARBA00022801"/>
    </source>
</evidence>
<reference evidence="6" key="1">
    <citation type="journal article" date="2014" name="Front. Microbiol.">
        <title>High frequency of phylogenetically diverse reductive dehalogenase-homologous genes in deep subseafloor sedimentary metagenomes.</title>
        <authorList>
            <person name="Kawai M."/>
            <person name="Futagami T."/>
            <person name="Toyoda A."/>
            <person name="Takaki Y."/>
            <person name="Nishi S."/>
            <person name="Hori S."/>
            <person name="Arai W."/>
            <person name="Tsubouchi T."/>
            <person name="Morono Y."/>
            <person name="Uchiyama I."/>
            <person name="Ito T."/>
            <person name="Fujiyama A."/>
            <person name="Inagaki F."/>
            <person name="Takami H."/>
        </authorList>
    </citation>
    <scope>NUCLEOTIDE SEQUENCE</scope>
    <source>
        <strain evidence="6">Expedition CK06-06</strain>
    </source>
</reference>
<name>X1F5W3_9ZZZZ</name>
<accession>X1F5W3</accession>
<protein>
    <recommendedName>
        <fullName evidence="7">Pseudouridine-5'-phosphate glycosidase</fullName>
    </recommendedName>
</protein>
<dbReference type="GO" id="GO:0016798">
    <property type="term" value="F:hydrolase activity, acting on glycosyl bonds"/>
    <property type="evidence" value="ECO:0007669"/>
    <property type="project" value="UniProtKB-KW"/>
</dbReference>
<comment type="caution">
    <text evidence="6">The sequence shown here is derived from an EMBL/GenBank/DDBJ whole genome shotgun (WGS) entry which is preliminary data.</text>
</comment>
<sequence>MAAHAAGIKVFATGGIGGVHRQPAHDISADLPQLACTPLVVVCAGAKAILDLPATLEYLETHAVPVVGYQTNEFPAFYSARSRLPTSHRADEPQQVIELARTHWGLGLESALLVTAPPPPEVAMPEDEMRQAVKEALKEAIVEKHIIELEENVLLVFPGSQANLRQIIFADSQVPLNL</sequence>
<gene>
    <name evidence="6" type="ORF">S03H2_22844</name>
</gene>
<evidence type="ECO:0000256" key="5">
    <source>
        <dbReference type="ARBA" id="ARBA00023295"/>
    </source>
</evidence>
<dbReference type="InterPro" id="IPR022830">
    <property type="entry name" value="Indigdn_synthA-like"/>
</dbReference>
<dbReference type="GO" id="GO:0005737">
    <property type="term" value="C:cytoplasm"/>
    <property type="evidence" value="ECO:0007669"/>
    <property type="project" value="TreeGrafter"/>
</dbReference>
<dbReference type="PANTHER" id="PTHR42909">
    <property type="entry name" value="ZGC:136858"/>
    <property type="match status" value="1"/>
</dbReference>
<dbReference type="AlphaFoldDB" id="X1F5W3"/>
<proteinExistence type="predicted"/>
<keyword evidence="3" id="KW-0464">Manganese</keyword>
<dbReference type="SUPFAM" id="SSF110581">
    <property type="entry name" value="Indigoidine synthase A-like"/>
    <property type="match status" value="1"/>
</dbReference>
<organism evidence="6">
    <name type="scientific">marine sediment metagenome</name>
    <dbReference type="NCBI Taxonomy" id="412755"/>
    <lineage>
        <taxon>unclassified sequences</taxon>
        <taxon>metagenomes</taxon>
        <taxon>ecological metagenomes</taxon>
    </lineage>
</organism>
<dbReference type="Gene3D" id="3.40.1790.10">
    <property type="entry name" value="Indigoidine synthase domain"/>
    <property type="match status" value="1"/>
</dbReference>
<keyword evidence="2" id="KW-0378">Hydrolase</keyword>
<dbReference type="InterPro" id="IPR007342">
    <property type="entry name" value="PsuG"/>
</dbReference>